<name>A0A0A8ZAC3_ARUDO</name>
<organism evidence="1">
    <name type="scientific">Arundo donax</name>
    <name type="common">Giant reed</name>
    <name type="synonym">Donax arundinaceus</name>
    <dbReference type="NCBI Taxonomy" id="35708"/>
    <lineage>
        <taxon>Eukaryota</taxon>
        <taxon>Viridiplantae</taxon>
        <taxon>Streptophyta</taxon>
        <taxon>Embryophyta</taxon>
        <taxon>Tracheophyta</taxon>
        <taxon>Spermatophyta</taxon>
        <taxon>Magnoliopsida</taxon>
        <taxon>Liliopsida</taxon>
        <taxon>Poales</taxon>
        <taxon>Poaceae</taxon>
        <taxon>PACMAD clade</taxon>
        <taxon>Arundinoideae</taxon>
        <taxon>Arundineae</taxon>
        <taxon>Arundo</taxon>
    </lineage>
</organism>
<dbReference type="AlphaFoldDB" id="A0A0A8ZAC3"/>
<accession>A0A0A8ZAC3</accession>
<protein>
    <submittedName>
        <fullName evidence="1">Uncharacterized protein</fullName>
    </submittedName>
</protein>
<reference evidence="1" key="2">
    <citation type="journal article" date="2015" name="Data Brief">
        <title>Shoot transcriptome of the giant reed, Arundo donax.</title>
        <authorList>
            <person name="Barrero R.A."/>
            <person name="Guerrero F.D."/>
            <person name="Moolhuijzen P."/>
            <person name="Goolsby J.A."/>
            <person name="Tidwell J."/>
            <person name="Bellgard S.E."/>
            <person name="Bellgard M.I."/>
        </authorList>
    </citation>
    <scope>NUCLEOTIDE SEQUENCE</scope>
    <source>
        <tissue evidence="1">Shoot tissue taken approximately 20 cm above the soil surface</tissue>
    </source>
</reference>
<reference evidence="1" key="1">
    <citation type="submission" date="2014-09" db="EMBL/GenBank/DDBJ databases">
        <authorList>
            <person name="Magalhaes I.L.F."/>
            <person name="Oliveira U."/>
            <person name="Santos F.R."/>
            <person name="Vidigal T.H.D.A."/>
            <person name="Brescovit A.D."/>
            <person name="Santos A.J."/>
        </authorList>
    </citation>
    <scope>NUCLEOTIDE SEQUENCE</scope>
    <source>
        <tissue evidence="1">Shoot tissue taken approximately 20 cm above the soil surface</tissue>
    </source>
</reference>
<dbReference type="EMBL" id="GBRH01262124">
    <property type="protein sequence ID" value="JAD35771.1"/>
    <property type="molecule type" value="Transcribed_RNA"/>
</dbReference>
<evidence type="ECO:0000313" key="1">
    <source>
        <dbReference type="EMBL" id="JAD35771.1"/>
    </source>
</evidence>
<proteinExistence type="predicted"/>
<sequence>MMIRRPRGPLVERRRHPNLILMYGYLQLWLHLASNIIEITTFTIGTPPTEIREQHC</sequence>